<dbReference type="PANTHER" id="PTHR46438:SF2">
    <property type="entry name" value="ALPHA_BETA-HYDROLASES SUPERFAMILY PROTEIN"/>
    <property type="match status" value="1"/>
</dbReference>
<dbReference type="SUPFAM" id="SSF53474">
    <property type="entry name" value="alpha/beta-Hydrolases"/>
    <property type="match status" value="1"/>
</dbReference>
<dbReference type="AlphaFoldDB" id="A0A2M8QGS5"/>
<protein>
    <recommendedName>
        <fullName evidence="2">AB hydrolase-1 domain-containing protein</fullName>
    </recommendedName>
</protein>
<keyword evidence="1" id="KW-0812">Transmembrane</keyword>
<dbReference type="EMBL" id="PGTN01000003">
    <property type="protein sequence ID" value="PJF48952.1"/>
    <property type="molecule type" value="Genomic_DNA"/>
</dbReference>
<keyword evidence="1" id="KW-1133">Transmembrane helix</keyword>
<proteinExistence type="predicted"/>
<keyword evidence="1" id="KW-0472">Membrane</keyword>
<dbReference type="InterPro" id="IPR029058">
    <property type="entry name" value="AB_hydrolase_fold"/>
</dbReference>
<evidence type="ECO:0000313" key="3">
    <source>
        <dbReference type="EMBL" id="PJF48952.1"/>
    </source>
</evidence>
<feature type="transmembrane region" description="Helical" evidence="1">
    <location>
        <begin position="152"/>
        <end position="175"/>
    </location>
</feature>
<feature type="domain" description="AB hydrolase-1" evidence="2">
    <location>
        <begin position="220"/>
        <end position="461"/>
    </location>
</feature>
<dbReference type="Pfam" id="PF12697">
    <property type="entry name" value="Abhydrolase_6"/>
    <property type="match status" value="1"/>
</dbReference>
<organism evidence="3 4">
    <name type="scientific">Candidatus Thermofonsia Clade 3 bacterium</name>
    <dbReference type="NCBI Taxonomy" id="2364212"/>
    <lineage>
        <taxon>Bacteria</taxon>
        <taxon>Bacillati</taxon>
        <taxon>Chloroflexota</taxon>
        <taxon>Candidatus Thermofontia</taxon>
        <taxon>Candidatus Thermofonsia Clade 3</taxon>
    </lineage>
</organism>
<name>A0A2M8QGS5_9CHLR</name>
<dbReference type="PANTHER" id="PTHR46438">
    <property type="entry name" value="ALPHA/BETA-HYDROLASES SUPERFAMILY PROTEIN"/>
    <property type="match status" value="1"/>
</dbReference>
<gene>
    <name evidence="3" type="ORF">CUN48_00925</name>
</gene>
<dbReference type="Gene3D" id="3.40.50.1820">
    <property type="entry name" value="alpha/beta hydrolase"/>
    <property type="match status" value="1"/>
</dbReference>
<evidence type="ECO:0000256" key="1">
    <source>
        <dbReference type="SAM" id="Phobius"/>
    </source>
</evidence>
<comment type="caution">
    <text evidence="3">The sequence shown here is derived from an EMBL/GenBank/DDBJ whole genome shotgun (WGS) entry which is preliminary data.</text>
</comment>
<evidence type="ECO:0000259" key="2">
    <source>
        <dbReference type="Pfam" id="PF12697"/>
    </source>
</evidence>
<sequence length="470" mass="52292">MATPCAQQLPAPWRLRWPYRITALCSSSARREMRRTMSIAAQRSSATGCASFRRAQRPDAGWLWVANALGTLCSVRIQGRIGGLDILCRACAIIRQMRNAAAAACADSYLPCWADMNARPARDEYKGNCSMPQTPRQTITPTPECRSPGRPALLPVTLAAATGAFLGFFLAWIAWSRNYVNHNVPLTAALDGELVRFRGRRAGQLAYYVAGPIRRGVPPLVLLHSINAAASSFEMKPLYDHYAQSRRVIALDFPGYGFSDRSDRVYRPALFRDAILDLIEQELNGASVDAVALSLGSEFLALAAQARPLRFRSLAFLSPTGFSWRSQSLRSSDLLLGALRVPIWRRPIYDVLTSRPGLRFFLQSSRRTRLNRALVDYAYATSHQPLAENAPYYFIAFQLFTPNILEVYRALPQPCLAIFGQDPFAGYERAGEFCDKPNWRIECLSSAGALAHWDEPRAVIALLDAHFAAK</sequence>
<dbReference type="InterPro" id="IPR000073">
    <property type="entry name" value="AB_hydrolase_1"/>
</dbReference>
<accession>A0A2M8QGS5</accession>
<evidence type="ECO:0000313" key="4">
    <source>
        <dbReference type="Proteomes" id="UP000230790"/>
    </source>
</evidence>
<reference evidence="3 4" key="1">
    <citation type="submission" date="2017-11" db="EMBL/GenBank/DDBJ databases">
        <title>Evolution of Phototrophy in the Chloroflexi Phylum Driven by Horizontal Gene Transfer.</title>
        <authorList>
            <person name="Ward L.M."/>
            <person name="Hemp J."/>
            <person name="Shih P.M."/>
            <person name="Mcglynn S.E."/>
            <person name="Fischer W."/>
        </authorList>
    </citation>
    <scope>NUCLEOTIDE SEQUENCE [LARGE SCALE GENOMIC DNA]</scope>
    <source>
        <strain evidence="3">JP3_7</strain>
    </source>
</reference>
<dbReference type="Proteomes" id="UP000230790">
    <property type="component" value="Unassembled WGS sequence"/>
</dbReference>